<keyword evidence="4" id="KW-1185">Reference proteome</keyword>
<feature type="compositionally biased region" description="Basic residues" evidence="1">
    <location>
        <begin position="45"/>
        <end position="75"/>
    </location>
</feature>
<feature type="chain" id="PRO_5003089790" description="Secreted protein" evidence="2">
    <location>
        <begin position="24"/>
        <end position="190"/>
    </location>
</feature>
<dbReference type="AlphaFoldDB" id="D6WII3"/>
<evidence type="ECO:0000313" key="3">
    <source>
        <dbReference type="EMBL" id="EEZ99662.1"/>
    </source>
</evidence>
<dbReference type="HOGENOM" id="CLU_1429761_0_0_1"/>
<accession>D6WII3</accession>
<reference evidence="3 4" key="1">
    <citation type="journal article" date="2008" name="Nature">
        <title>The genome of the model beetle and pest Tribolium castaneum.</title>
        <authorList>
            <consortium name="Tribolium Genome Sequencing Consortium"/>
            <person name="Richards S."/>
            <person name="Gibbs R.A."/>
            <person name="Weinstock G.M."/>
            <person name="Brown S.J."/>
            <person name="Denell R."/>
            <person name="Beeman R.W."/>
            <person name="Gibbs R."/>
            <person name="Beeman R.W."/>
            <person name="Brown S.J."/>
            <person name="Bucher G."/>
            <person name="Friedrich M."/>
            <person name="Grimmelikhuijzen C.J."/>
            <person name="Klingler M."/>
            <person name="Lorenzen M."/>
            <person name="Richards S."/>
            <person name="Roth S."/>
            <person name="Schroder R."/>
            <person name="Tautz D."/>
            <person name="Zdobnov E.M."/>
            <person name="Muzny D."/>
            <person name="Gibbs R.A."/>
            <person name="Weinstock G.M."/>
            <person name="Attaway T."/>
            <person name="Bell S."/>
            <person name="Buhay C.J."/>
            <person name="Chandrabose M.N."/>
            <person name="Chavez D."/>
            <person name="Clerk-Blankenburg K.P."/>
            <person name="Cree A."/>
            <person name="Dao M."/>
            <person name="Davis C."/>
            <person name="Chacko J."/>
            <person name="Dinh H."/>
            <person name="Dugan-Rocha S."/>
            <person name="Fowler G."/>
            <person name="Garner T.T."/>
            <person name="Garnes J."/>
            <person name="Gnirke A."/>
            <person name="Hawes A."/>
            <person name="Hernandez J."/>
            <person name="Hines S."/>
            <person name="Holder M."/>
            <person name="Hume J."/>
            <person name="Jhangiani S.N."/>
            <person name="Joshi V."/>
            <person name="Khan Z.M."/>
            <person name="Jackson L."/>
            <person name="Kovar C."/>
            <person name="Kowis A."/>
            <person name="Lee S."/>
            <person name="Lewis L.R."/>
            <person name="Margolis J."/>
            <person name="Morgan M."/>
            <person name="Nazareth L.V."/>
            <person name="Nguyen N."/>
            <person name="Okwuonu G."/>
            <person name="Parker D."/>
            <person name="Richards S."/>
            <person name="Ruiz S.J."/>
            <person name="Santibanez J."/>
            <person name="Savard J."/>
            <person name="Scherer S.E."/>
            <person name="Schneider B."/>
            <person name="Sodergren E."/>
            <person name="Tautz D."/>
            <person name="Vattahil S."/>
            <person name="Villasana D."/>
            <person name="White C.S."/>
            <person name="Wright R."/>
            <person name="Park Y."/>
            <person name="Beeman R.W."/>
            <person name="Lord J."/>
            <person name="Oppert B."/>
            <person name="Lorenzen M."/>
            <person name="Brown S."/>
            <person name="Wang L."/>
            <person name="Savard J."/>
            <person name="Tautz D."/>
            <person name="Richards S."/>
            <person name="Weinstock G."/>
            <person name="Gibbs R.A."/>
            <person name="Liu Y."/>
            <person name="Worley K."/>
            <person name="Weinstock G."/>
            <person name="Elsik C.G."/>
            <person name="Reese J.T."/>
            <person name="Elhaik E."/>
            <person name="Landan G."/>
            <person name="Graur D."/>
            <person name="Arensburger P."/>
            <person name="Atkinson P."/>
            <person name="Beeman R.W."/>
            <person name="Beidler J."/>
            <person name="Brown S.J."/>
            <person name="Demuth J.P."/>
            <person name="Drury D.W."/>
            <person name="Du Y.Z."/>
            <person name="Fujiwara H."/>
            <person name="Lorenzen M."/>
            <person name="Maselli V."/>
            <person name="Osanai M."/>
            <person name="Park Y."/>
            <person name="Robertson H.M."/>
            <person name="Tu Z."/>
            <person name="Wang J.J."/>
            <person name="Wang S."/>
            <person name="Richards S."/>
            <person name="Song H."/>
            <person name="Zhang L."/>
            <person name="Sodergren E."/>
            <person name="Werner D."/>
            <person name="Stanke M."/>
            <person name="Morgenstern B."/>
            <person name="Solovyev V."/>
            <person name="Kosarev P."/>
            <person name="Brown G."/>
            <person name="Chen H.C."/>
            <person name="Ermolaeva O."/>
            <person name="Hlavina W."/>
            <person name="Kapustin Y."/>
            <person name="Kiryutin B."/>
            <person name="Kitts P."/>
            <person name="Maglott D."/>
            <person name="Pruitt K."/>
            <person name="Sapojnikov V."/>
            <person name="Souvorov A."/>
            <person name="Mackey A.J."/>
            <person name="Waterhouse R.M."/>
            <person name="Wyder S."/>
            <person name="Zdobnov E.M."/>
            <person name="Zdobnov E.M."/>
            <person name="Wyder S."/>
            <person name="Kriventseva E.V."/>
            <person name="Kadowaki T."/>
            <person name="Bork P."/>
            <person name="Aranda M."/>
            <person name="Bao R."/>
            <person name="Beermann A."/>
            <person name="Berns N."/>
            <person name="Bolognesi R."/>
            <person name="Bonneton F."/>
            <person name="Bopp D."/>
            <person name="Brown S.J."/>
            <person name="Bucher G."/>
            <person name="Butts T."/>
            <person name="Chaumot A."/>
            <person name="Denell R.E."/>
            <person name="Ferrier D.E."/>
            <person name="Friedrich M."/>
            <person name="Gordon C.M."/>
            <person name="Jindra M."/>
            <person name="Klingler M."/>
            <person name="Lan Q."/>
            <person name="Lattorff H.M."/>
            <person name="Laudet V."/>
            <person name="von Levetsow C."/>
            <person name="Liu Z."/>
            <person name="Lutz R."/>
            <person name="Lynch J.A."/>
            <person name="da Fonseca R.N."/>
            <person name="Posnien N."/>
            <person name="Reuter R."/>
            <person name="Roth S."/>
            <person name="Savard J."/>
            <person name="Schinko J.B."/>
            <person name="Schmitt C."/>
            <person name="Schoppmeier M."/>
            <person name="Schroder R."/>
            <person name="Shippy T.D."/>
            <person name="Simonnet F."/>
            <person name="Marques-Souza H."/>
            <person name="Tautz D."/>
            <person name="Tomoyasu Y."/>
            <person name="Trauner J."/>
            <person name="Van der Zee M."/>
            <person name="Vervoort M."/>
            <person name="Wittkopp N."/>
            <person name="Wimmer E.A."/>
            <person name="Yang X."/>
            <person name="Jones A.K."/>
            <person name="Sattelle D.B."/>
            <person name="Ebert P.R."/>
            <person name="Nelson D."/>
            <person name="Scott J.G."/>
            <person name="Beeman R.W."/>
            <person name="Muthukrishnan S."/>
            <person name="Kramer K.J."/>
            <person name="Arakane Y."/>
            <person name="Beeman R.W."/>
            <person name="Zhu Q."/>
            <person name="Hogenkamp D."/>
            <person name="Dixit R."/>
            <person name="Oppert B."/>
            <person name="Jiang H."/>
            <person name="Zou Z."/>
            <person name="Marshall J."/>
            <person name="Elpidina E."/>
            <person name="Vinokurov K."/>
            <person name="Oppert C."/>
            <person name="Zou Z."/>
            <person name="Evans J."/>
            <person name="Lu Z."/>
            <person name="Zhao P."/>
            <person name="Sumathipala N."/>
            <person name="Altincicek B."/>
            <person name="Vilcinskas A."/>
            <person name="Williams M."/>
            <person name="Hultmark D."/>
            <person name="Hetru C."/>
            <person name="Jiang H."/>
            <person name="Grimmelikhuijzen C.J."/>
            <person name="Hauser F."/>
            <person name="Cazzamali G."/>
            <person name="Williamson M."/>
            <person name="Park Y."/>
            <person name="Li B."/>
            <person name="Tanaka Y."/>
            <person name="Predel R."/>
            <person name="Neupert S."/>
            <person name="Schachtner J."/>
            <person name="Verleyen P."/>
            <person name="Raible F."/>
            <person name="Bork P."/>
            <person name="Friedrich M."/>
            <person name="Walden K.K."/>
            <person name="Robertson H.M."/>
            <person name="Angeli S."/>
            <person name="Foret S."/>
            <person name="Bucher G."/>
            <person name="Schuetz S."/>
            <person name="Maleszka R."/>
            <person name="Wimmer E.A."/>
            <person name="Beeman R.W."/>
            <person name="Lorenzen M."/>
            <person name="Tomoyasu Y."/>
            <person name="Miller S.C."/>
            <person name="Grossmann D."/>
            <person name="Bucher G."/>
        </authorList>
    </citation>
    <scope>NUCLEOTIDE SEQUENCE [LARGE SCALE GENOMIC DNA]</scope>
    <source>
        <strain evidence="3 4">Georgia GA2</strain>
    </source>
</reference>
<sequence>MVVCSVLPLSCAAVLFCAAAAAANCPALVLGSREDTPAHAATLTKSRHHSAPLMAQHRHRAQKKKKKRTHARKNPGKFAPRQESKSGLDSGLAGSWCATDRRRAPDFHSEFGFVEQVPWHQLDGGSASCLALLQRSFKIHSSKRSILGHSCVTDGTRATERDGKAPHTFKYVFQFQDKHTNFFRIIRTIF</sequence>
<gene>
    <name evidence="3" type="primary">AUGUSTUS-3.0.2_02419</name>
    <name evidence="3" type="ORF">TcasGA2_TC002419</name>
</gene>
<evidence type="ECO:0000256" key="1">
    <source>
        <dbReference type="SAM" id="MobiDB-lite"/>
    </source>
</evidence>
<evidence type="ECO:0000313" key="4">
    <source>
        <dbReference type="Proteomes" id="UP000007266"/>
    </source>
</evidence>
<protein>
    <recommendedName>
        <fullName evidence="5">Secreted protein</fullName>
    </recommendedName>
</protein>
<reference evidence="3 4" key="2">
    <citation type="journal article" date="2010" name="Nucleic Acids Res.">
        <title>BeetleBase in 2010: revisions to provide comprehensive genomic information for Tribolium castaneum.</title>
        <authorList>
            <person name="Kim H.S."/>
            <person name="Murphy T."/>
            <person name="Xia J."/>
            <person name="Caragea D."/>
            <person name="Park Y."/>
            <person name="Beeman R.W."/>
            <person name="Lorenzen M.D."/>
            <person name="Butcher S."/>
            <person name="Manak J.R."/>
            <person name="Brown S.J."/>
        </authorList>
    </citation>
    <scope>GENOME REANNOTATION</scope>
    <source>
        <strain evidence="3 4">Georgia GA2</strain>
    </source>
</reference>
<feature type="signal peptide" evidence="2">
    <location>
        <begin position="1"/>
        <end position="23"/>
    </location>
</feature>
<dbReference type="EMBL" id="KQ971334">
    <property type="protein sequence ID" value="EEZ99662.1"/>
    <property type="molecule type" value="Genomic_DNA"/>
</dbReference>
<proteinExistence type="predicted"/>
<keyword evidence="2" id="KW-0732">Signal</keyword>
<feature type="region of interest" description="Disordered" evidence="1">
    <location>
        <begin position="40"/>
        <end position="92"/>
    </location>
</feature>
<organism evidence="3 4">
    <name type="scientific">Tribolium castaneum</name>
    <name type="common">Red flour beetle</name>
    <dbReference type="NCBI Taxonomy" id="7070"/>
    <lineage>
        <taxon>Eukaryota</taxon>
        <taxon>Metazoa</taxon>
        <taxon>Ecdysozoa</taxon>
        <taxon>Arthropoda</taxon>
        <taxon>Hexapoda</taxon>
        <taxon>Insecta</taxon>
        <taxon>Pterygota</taxon>
        <taxon>Neoptera</taxon>
        <taxon>Endopterygota</taxon>
        <taxon>Coleoptera</taxon>
        <taxon>Polyphaga</taxon>
        <taxon>Cucujiformia</taxon>
        <taxon>Tenebrionidae</taxon>
        <taxon>Tenebrionidae incertae sedis</taxon>
        <taxon>Tribolium</taxon>
    </lineage>
</organism>
<evidence type="ECO:0000256" key="2">
    <source>
        <dbReference type="SAM" id="SignalP"/>
    </source>
</evidence>
<evidence type="ECO:0008006" key="5">
    <source>
        <dbReference type="Google" id="ProtNLM"/>
    </source>
</evidence>
<dbReference type="Proteomes" id="UP000007266">
    <property type="component" value="Linkage group 3"/>
</dbReference>
<name>D6WII3_TRICA</name>